<keyword evidence="4" id="KW-0378">Hydrolase</keyword>
<dbReference type="Gene3D" id="1.10.287.410">
    <property type="match status" value="1"/>
</dbReference>
<proteinExistence type="inferred from homology"/>
<evidence type="ECO:0000256" key="2">
    <source>
        <dbReference type="ARBA" id="ARBA00022645"/>
    </source>
</evidence>
<dbReference type="AlphaFoldDB" id="C5LHN4"/>
<evidence type="ECO:0000256" key="1">
    <source>
        <dbReference type="ARBA" id="ARBA00009431"/>
    </source>
</evidence>
<keyword evidence="7" id="KW-1185">Reference proteome</keyword>
<dbReference type="SUPFAM" id="SSF53474">
    <property type="entry name" value="alpha/beta-Hydrolases"/>
    <property type="match status" value="1"/>
</dbReference>
<evidence type="ECO:0000256" key="4">
    <source>
        <dbReference type="ARBA" id="ARBA00022801"/>
    </source>
</evidence>
<protein>
    <submittedName>
        <fullName evidence="6">Carboxypeptidase Y, putative</fullName>
    </submittedName>
</protein>
<dbReference type="InterPro" id="IPR001563">
    <property type="entry name" value="Peptidase_S10"/>
</dbReference>
<organism evidence="7">
    <name type="scientific">Perkinsus marinus (strain ATCC 50983 / TXsc)</name>
    <dbReference type="NCBI Taxonomy" id="423536"/>
    <lineage>
        <taxon>Eukaryota</taxon>
        <taxon>Sar</taxon>
        <taxon>Alveolata</taxon>
        <taxon>Perkinsozoa</taxon>
        <taxon>Perkinsea</taxon>
        <taxon>Perkinsida</taxon>
        <taxon>Perkinsidae</taxon>
        <taxon>Perkinsus</taxon>
    </lineage>
</organism>
<dbReference type="OrthoDB" id="443318at2759"/>
<name>C5LHN4_PERM5</name>
<dbReference type="GO" id="GO:0006508">
    <property type="term" value="P:proteolysis"/>
    <property type="evidence" value="ECO:0007669"/>
    <property type="project" value="UniProtKB-KW"/>
</dbReference>
<dbReference type="EMBL" id="GG682149">
    <property type="protein sequence ID" value="EER03638.1"/>
    <property type="molecule type" value="Genomic_DNA"/>
</dbReference>
<keyword evidence="3" id="KW-0645">Protease</keyword>
<evidence type="ECO:0000256" key="5">
    <source>
        <dbReference type="ARBA" id="ARBA00023180"/>
    </source>
</evidence>
<keyword evidence="2 6" id="KW-0121">Carboxypeptidase</keyword>
<dbReference type="PRINTS" id="PR00724">
    <property type="entry name" value="CRBOXYPTASEC"/>
</dbReference>
<keyword evidence="5" id="KW-0325">Glycoprotein</keyword>
<reference evidence="6 7" key="1">
    <citation type="submission" date="2008-07" db="EMBL/GenBank/DDBJ databases">
        <authorList>
            <person name="El-Sayed N."/>
            <person name="Caler E."/>
            <person name="Inman J."/>
            <person name="Amedeo P."/>
            <person name="Hass B."/>
            <person name="Wortman J."/>
        </authorList>
    </citation>
    <scope>NUCLEOTIDE SEQUENCE [LARGE SCALE GENOMIC DNA]</scope>
    <source>
        <strain evidence="7">ATCC 50983 / TXsc</strain>
    </source>
</reference>
<evidence type="ECO:0000256" key="3">
    <source>
        <dbReference type="ARBA" id="ARBA00022670"/>
    </source>
</evidence>
<dbReference type="Gene3D" id="3.40.50.1820">
    <property type="entry name" value="alpha/beta hydrolase"/>
    <property type="match status" value="1"/>
</dbReference>
<evidence type="ECO:0000313" key="7">
    <source>
        <dbReference type="Proteomes" id="UP000007800"/>
    </source>
</evidence>
<accession>C5LHN4</accession>
<evidence type="ECO:0000313" key="6">
    <source>
        <dbReference type="EMBL" id="EER03638.1"/>
    </source>
</evidence>
<dbReference type="GO" id="GO:0004185">
    <property type="term" value="F:serine-type carboxypeptidase activity"/>
    <property type="evidence" value="ECO:0007669"/>
    <property type="project" value="InterPro"/>
</dbReference>
<comment type="similarity">
    <text evidence="1">Belongs to the peptidase S10 family.</text>
</comment>
<dbReference type="InterPro" id="IPR029058">
    <property type="entry name" value="AB_hydrolase_fold"/>
</dbReference>
<dbReference type="GeneID" id="9048057"/>
<dbReference type="Pfam" id="PF00450">
    <property type="entry name" value="Peptidase_S10"/>
    <property type="match status" value="1"/>
</dbReference>
<dbReference type="InParanoid" id="C5LHN4"/>
<dbReference type="Proteomes" id="UP000007800">
    <property type="component" value="Unassembled WGS sequence"/>
</dbReference>
<dbReference type="PANTHER" id="PTHR11802:SF113">
    <property type="entry name" value="SERINE CARBOXYPEPTIDASE CTSA-4.1"/>
    <property type="match status" value="1"/>
</dbReference>
<sequence>MAKGGSVIPTSSKFMGDMLYFFWFFESRNDPATDPIFLWVDGGPGGSGTASGVGYNGPCMVNKEGTAASINPNSWTNKANGIWLDQPTGVGYSKGGPPEKAVGETVMNIYRFLGQFFSRFPKYKGPFYLVGISFAGVLLPQIAHALKQGSEPPINLKGIIFQNAMINAEAQWPLYPEMAFKSETAAPAITKQQYDQMKQGMPGCLQKIQNCNREPNVCRAAREQCEELSLTALVDNGVDFYKLTTKCAHPDRHGCNNEGDPPNVDSFMQLPEVKTFLGVSEQFIIDNDEVYNQLIPFILVTSDFFLPGLLQSGVRVLTVVGDLDYICNFMGLKTWMLDLDWPGKDAFRSAKDVEFKDSTGRVVGLRRSSSNHEYEFVQVYGAGHLAARDNPRGVMEAINDFMNGS</sequence>
<gene>
    <name evidence="6" type="ORF">Pmar_PMAR022936</name>
</gene>
<dbReference type="RefSeq" id="XP_002771822.1">
    <property type="nucleotide sequence ID" value="XM_002771776.1"/>
</dbReference>
<dbReference type="PANTHER" id="PTHR11802">
    <property type="entry name" value="SERINE PROTEASE FAMILY S10 SERINE CARBOXYPEPTIDASE"/>
    <property type="match status" value="1"/>
</dbReference>